<dbReference type="SUPFAM" id="SSF52540">
    <property type="entry name" value="P-loop containing nucleoside triphosphate hydrolases"/>
    <property type="match status" value="1"/>
</dbReference>
<comment type="similarity">
    <text evidence="3">Belongs to the MoxR family.</text>
</comment>
<dbReference type="RefSeq" id="WP_012744938.1">
    <property type="nucleotide sequence ID" value="NC_012785.1"/>
</dbReference>
<proteinExistence type="inferred from homology"/>
<dbReference type="PIRSF" id="PIRSF002849">
    <property type="entry name" value="AAA_ATPase_chaperone_MoxR_prd"/>
    <property type="match status" value="1"/>
</dbReference>
<dbReference type="Pfam" id="PF07726">
    <property type="entry name" value="AAA_3"/>
    <property type="match status" value="1"/>
</dbReference>
<keyword evidence="6" id="KW-1185">Reference proteome</keyword>
<dbReference type="InterPro" id="IPR041628">
    <property type="entry name" value="ChlI/MoxR_AAA_lid"/>
</dbReference>
<dbReference type="HOGENOM" id="CLU_034716_2_2_0"/>
<evidence type="ECO:0000259" key="4">
    <source>
        <dbReference type="SMART" id="SM00382"/>
    </source>
</evidence>
<dbReference type="eggNOG" id="COG0714">
    <property type="taxonomic scope" value="Bacteria"/>
</dbReference>
<dbReference type="InterPro" id="IPR011703">
    <property type="entry name" value="ATPase_AAA-3"/>
</dbReference>
<dbReference type="FunFam" id="3.40.50.300:FF:000640">
    <property type="entry name" value="MoxR family ATPase"/>
    <property type="match status" value="1"/>
</dbReference>
<dbReference type="InterPro" id="IPR027417">
    <property type="entry name" value="P-loop_NTPase"/>
</dbReference>
<dbReference type="KEGG" id="kol:Kole_0426"/>
<sequence>MQVKKFGEKVLKNIAKVIIGKDNVIEKTLAVMISGGHVLLNDVPGVGKTMLARSLAISLGLEFKRIQCTPDLLPTDITGLNVLDMRTKEFVFRPGPIFTDILLADEVNRTTPRTQSALLEAMAEKQVTIDGKTYPLNDCFFVIATQNPVEFEGTFSLPEAQLDRFSICLSMGYPDKEQEIKMLEGMQKVHPIESIKPVTEASELTKVRELVKNVRIDPSILEYITTVVENTRKHPDLLLGSSPRGSIALMNISRGLAALSGRNFVIPDDVKKIAVDVLSHRIMLKPEARLMKRTPEEIIHEILNTVEVPLIND</sequence>
<gene>
    <name evidence="5" type="ordered locus">Kole_0426</name>
</gene>
<protein>
    <submittedName>
        <fullName evidence="5">ATPase associated with various cellular activities AAA_3</fullName>
    </submittedName>
</protein>
<accession>C5CDY2</accession>
<reference evidence="5 6" key="1">
    <citation type="submission" date="2009-06" db="EMBL/GenBank/DDBJ databases">
        <title>Complete sequence of Thermotogales bacterium TBF 19.5.1.</title>
        <authorList>
            <consortium name="US DOE Joint Genome Institute"/>
            <person name="Lucas S."/>
            <person name="Copeland A."/>
            <person name="Lapidus A."/>
            <person name="Glavina del Rio T."/>
            <person name="Tice H."/>
            <person name="Bruce D."/>
            <person name="Goodwin L."/>
            <person name="Pitluck S."/>
            <person name="Chertkov O."/>
            <person name="Brettin T."/>
            <person name="Detter J.C."/>
            <person name="Han C."/>
            <person name="Schmutz J."/>
            <person name="Larimer F."/>
            <person name="Land M."/>
            <person name="Hauser L."/>
            <person name="Kyrpides N."/>
            <person name="Ovchinnikova G."/>
            <person name="Noll K."/>
        </authorList>
    </citation>
    <scope>NUCLEOTIDE SEQUENCE [LARGE SCALE GENOMIC DNA]</scope>
    <source>
        <strain evidence="6">ATCC BAA-1733 / DSM 21960 / TBF 19.5.1</strain>
    </source>
</reference>
<keyword evidence="1" id="KW-0547">Nucleotide-binding</keyword>
<dbReference type="STRING" id="521045.Kole_0426"/>
<dbReference type="PANTHER" id="PTHR42759:SF5">
    <property type="entry name" value="METHANOL DEHYDROGENASE REGULATOR"/>
    <property type="match status" value="1"/>
</dbReference>
<dbReference type="EMBL" id="CP001634">
    <property type="protein sequence ID" value="ACR79151.1"/>
    <property type="molecule type" value="Genomic_DNA"/>
</dbReference>
<dbReference type="GO" id="GO:0016887">
    <property type="term" value="F:ATP hydrolysis activity"/>
    <property type="evidence" value="ECO:0007669"/>
    <property type="project" value="InterPro"/>
</dbReference>
<name>C5CDY2_KOSOT</name>
<reference evidence="5 6" key="2">
    <citation type="journal article" date="2011" name="J. Bacteriol.">
        <title>Genome Sequence of Kosmotoga olearia Strain TBF 19.5.1, a Thermophilic Bacterium with a Wide Growth Temperature Range, Isolated from the Troll B Oil Platform in the North Sea.</title>
        <authorList>
            <person name="Swithers K.S."/>
            <person name="Dipippo J.L."/>
            <person name="Bruce D.C."/>
            <person name="Detter C."/>
            <person name="Tapia R."/>
            <person name="Han S."/>
            <person name="Goodwin L.A."/>
            <person name="Han J."/>
            <person name="Woyke T."/>
            <person name="Pitluck S."/>
            <person name="Pennacchio L."/>
            <person name="Nolan M."/>
            <person name="Mikhailova N."/>
            <person name="Land M.L."/>
            <person name="Nesbo C.L."/>
            <person name="Gogarten J.P."/>
            <person name="Noll K.M."/>
        </authorList>
    </citation>
    <scope>NUCLEOTIDE SEQUENCE [LARGE SCALE GENOMIC DNA]</scope>
    <source>
        <strain evidence="6">ATCC BAA-1733 / DSM 21960 / TBF 19.5.1</strain>
    </source>
</reference>
<dbReference type="Gene3D" id="3.40.50.300">
    <property type="entry name" value="P-loop containing nucleotide triphosphate hydrolases"/>
    <property type="match status" value="1"/>
</dbReference>
<evidence type="ECO:0000256" key="3">
    <source>
        <dbReference type="ARBA" id="ARBA00061607"/>
    </source>
</evidence>
<dbReference type="AlphaFoldDB" id="C5CDY2"/>
<evidence type="ECO:0000313" key="6">
    <source>
        <dbReference type="Proteomes" id="UP000002382"/>
    </source>
</evidence>
<evidence type="ECO:0000256" key="1">
    <source>
        <dbReference type="ARBA" id="ARBA00022741"/>
    </source>
</evidence>
<evidence type="ECO:0000256" key="2">
    <source>
        <dbReference type="ARBA" id="ARBA00022840"/>
    </source>
</evidence>
<evidence type="ECO:0000313" key="5">
    <source>
        <dbReference type="EMBL" id="ACR79151.1"/>
    </source>
</evidence>
<dbReference type="GO" id="GO:0005524">
    <property type="term" value="F:ATP binding"/>
    <property type="evidence" value="ECO:0007669"/>
    <property type="project" value="UniProtKB-KW"/>
</dbReference>
<dbReference type="PANTHER" id="PTHR42759">
    <property type="entry name" value="MOXR FAMILY PROTEIN"/>
    <property type="match status" value="1"/>
</dbReference>
<dbReference type="InterPro" id="IPR050764">
    <property type="entry name" value="CbbQ/NirQ/NorQ/GpvN"/>
</dbReference>
<dbReference type="InterPro" id="IPR003593">
    <property type="entry name" value="AAA+_ATPase"/>
</dbReference>
<dbReference type="Gene3D" id="1.10.8.80">
    <property type="entry name" value="Magnesium chelatase subunit I, C-Terminal domain"/>
    <property type="match status" value="1"/>
</dbReference>
<dbReference type="SMART" id="SM00382">
    <property type="entry name" value="AAA"/>
    <property type="match status" value="1"/>
</dbReference>
<keyword evidence="2" id="KW-0067">ATP-binding</keyword>
<dbReference type="OrthoDB" id="9808397at2"/>
<feature type="domain" description="AAA+ ATPase" evidence="4">
    <location>
        <begin position="34"/>
        <end position="175"/>
    </location>
</feature>
<dbReference type="Pfam" id="PF17863">
    <property type="entry name" value="AAA_lid_2"/>
    <property type="match status" value="1"/>
</dbReference>
<dbReference type="CDD" id="cd00009">
    <property type="entry name" value="AAA"/>
    <property type="match status" value="1"/>
</dbReference>
<organism evidence="5 6">
    <name type="scientific">Kosmotoga olearia (strain ATCC BAA-1733 / DSM 21960 / TBF 19.5.1)</name>
    <dbReference type="NCBI Taxonomy" id="521045"/>
    <lineage>
        <taxon>Bacteria</taxon>
        <taxon>Thermotogati</taxon>
        <taxon>Thermotogota</taxon>
        <taxon>Thermotogae</taxon>
        <taxon>Kosmotogales</taxon>
        <taxon>Kosmotogaceae</taxon>
        <taxon>Kosmotoga</taxon>
    </lineage>
</organism>
<dbReference type="Proteomes" id="UP000002382">
    <property type="component" value="Chromosome"/>
</dbReference>